<dbReference type="KEGG" id="rei:IE4771_CH02392"/>
<protein>
    <submittedName>
        <fullName evidence="3">Excinuclease ABC subunit C domain-containing protein</fullName>
    </submittedName>
</protein>
<feature type="domain" description="GIY-YIG" evidence="2">
    <location>
        <begin position="1"/>
        <end position="77"/>
    </location>
</feature>
<dbReference type="HOGENOM" id="CLU_135650_3_1_5"/>
<dbReference type="Proteomes" id="UP000027180">
    <property type="component" value="Chromosome"/>
</dbReference>
<comment type="similarity">
    <text evidence="1">Belongs to the UPF0213 family.</text>
</comment>
<evidence type="ECO:0000313" key="3">
    <source>
        <dbReference type="EMBL" id="AIC27497.1"/>
    </source>
</evidence>
<evidence type="ECO:0000256" key="1">
    <source>
        <dbReference type="ARBA" id="ARBA00007435"/>
    </source>
</evidence>
<dbReference type="EMBL" id="CP006986">
    <property type="protein sequence ID" value="AIC27497.1"/>
    <property type="molecule type" value="Genomic_DNA"/>
</dbReference>
<dbReference type="CDD" id="cd10448">
    <property type="entry name" value="GIY-YIG_unchar_3"/>
    <property type="match status" value="1"/>
</dbReference>
<dbReference type="InterPro" id="IPR000305">
    <property type="entry name" value="GIY-YIG_endonuc"/>
</dbReference>
<proteinExistence type="inferred from homology"/>
<evidence type="ECO:0000313" key="4">
    <source>
        <dbReference type="Proteomes" id="UP000027180"/>
    </source>
</evidence>
<dbReference type="SUPFAM" id="SSF82771">
    <property type="entry name" value="GIY-YIG endonuclease"/>
    <property type="match status" value="1"/>
</dbReference>
<dbReference type="Gene3D" id="3.40.1440.10">
    <property type="entry name" value="GIY-YIG endonuclease"/>
    <property type="match status" value="1"/>
</dbReference>
<organism evidence="3 4">
    <name type="scientific">Rhizobium etli bv. mimosae str. IE4771</name>
    <dbReference type="NCBI Taxonomy" id="1432050"/>
    <lineage>
        <taxon>Bacteria</taxon>
        <taxon>Pseudomonadati</taxon>
        <taxon>Pseudomonadota</taxon>
        <taxon>Alphaproteobacteria</taxon>
        <taxon>Hyphomicrobiales</taxon>
        <taxon>Rhizobiaceae</taxon>
        <taxon>Rhizobium/Agrobacterium group</taxon>
        <taxon>Rhizobium</taxon>
    </lineage>
</organism>
<evidence type="ECO:0000259" key="2">
    <source>
        <dbReference type="PROSITE" id="PS50164"/>
    </source>
</evidence>
<dbReference type="InterPro" id="IPR035901">
    <property type="entry name" value="GIY-YIG_endonuc_sf"/>
</dbReference>
<dbReference type="PANTHER" id="PTHR34477:SF5">
    <property type="entry name" value="BSL5627 PROTEIN"/>
    <property type="match status" value="1"/>
</dbReference>
<dbReference type="Pfam" id="PF01541">
    <property type="entry name" value="GIY-YIG"/>
    <property type="match status" value="1"/>
</dbReference>
<reference evidence="3 4" key="1">
    <citation type="submission" date="2013-12" db="EMBL/GenBank/DDBJ databases">
        <title>Complete genome sequence of Rhizobium etli bv. mimosae IE4771.</title>
        <authorList>
            <person name="Bustos P."/>
            <person name="Santamaria R.I."/>
            <person name="Lozano L."/>
            <person name="Ormeno-Orrillo E."/>
            <person name="Rogel M.A."/>
            <person name="Romero D."/>
            <person name="Cevallos M.A."/>
            <person name="Martinez-Romero E."/>
            <person name="Gonzalez V."/>
        </authorList>
    </citation>
    <scope>NUCLEOTIDE SEQUENCE [LARGE SCALE GENOMIC DNA]</scope>
    <source>
        <strain evidence="3 4">IE4771</strain>
    </source>
</reference>
<sequence length="113" mass="13882">MTGFVYMMSDKPRGVIYTGVTSDLHGRIWEHRNEIHKGFTQKYRAKNLVWFENHPNIVLAIQREKSLKRYMREWKIKLIEELNPTWIDLYERIDEIENVYRPHPNTREWSDYN</sequence>
<dbReference type="InterPro" id="IPR050190">
    <property type="entry name" value="UPF0213_domain"/>
</dbReference>
<dbReference type="RefSeq" id="WP_010057058.1">
    <property type="nucleotide sequence ID" value="NZ_CP006986.1"/>
</dbReference>
<gene>
    <name evidence="3" type="ORF">IE4771_CH02392</name>
</gene>
<name>A0A060I101_RHIET</name>
<accession>A0A060I101</accession>
<dbReference type="OrthoDB" id="287318at2"/>
<dbReference type="AlphaFoldDB" id="A0A060I101"/>
<dbReference type="PROSITE" id="PS50164">
    <property type="entry name" value="GIY_YIG"/>
    <property type="match status" value="1"/>
</dbReference>
<dbReference type="PANTHER" id="PTHR34477">
    <property type="entry name" value="UPF0213 PROTEIN YHBQ"/>
    <property type="match status" value="1"/>
</dbReference>